<protein>
    <recommendedName>
        <fullName evidence="2">DUF6128 domain-containing protein</fullName>
    </recommendedName>
</protein>
<keyword evidence="4" id="KW-1185">Reference proteome</keyword>
<evidence type="ECO:0000313" key="3">
    <source>
        <dbReference type="EMBL" id="NSG85679.1"/>
    </source>
</evidence>
<dbReference type="InterPro" id="IPR046131">
    <property type="entry name" value="DUF6128"/>
</dbReference>
<feature type="region of interest" description="Disordered" evidence="1">
    <location>
        <begin position="149"/>
        <end position="170"/>
    </location>
</feature>
<name>A0ABX2H692_9FIRM</name>
<gene>
    <name evidence="3" type="ORF">G5B17_09570</name>
</gene>
<sequence length="340" mass="38892">MVGYRRFIAYVYEYRKGKKENNCGFMKVEVRNHMCTIEPHLQVENLAAGEVCKVYGFVRKEGLMNGILLGSCKTGANRIECLVETDGMDMGGSGIPLEKMGGMILLTESGGFFGTEWDDQIIRPENFKESIIKKEETGTVCEIIKEKAEEKLENESKPETDSTPDLDDRHEVEDVVEQMQDDLLEAEEMISDEPQAKDEPTVGEIWEAEQKITCRVNTKPEEKEKNISLPFGQPFCPFQDSDLNQCWKITPQDLVYFPRRQCALRNNRFLQYGYYNFGHLLLCRRSNGRYILGVPGSYDQQEQFMAGMFGFSCFKESNCIKVKKGRGGYWYRAIDPPAGC</sequence>
<feature type="domain" description="DUF6128" evidence="2">
    <location>
        <begin position="243"/>
        <end position="330"/>
    </location>
</feature>
<accession>A0ABX2H692</accession>
<comment type="caution">
    <text evidence="3">The sequence shown here is derived from an EMBL/GenBank/DDBJ whole genome shotgun (WGS) entry which is preliminary data.</text>
</comment>
<evidence type="ECO:0000259" key="2">
    <source>
        <dbReference type="Pfam" id="PF19623"/>
    </source>
</evidence>
<organism evidence="3 4">
    <name type="scientific">Blautia faecis</name>
    <dbReference type="NCBI Taxonomy" id="871665"/>
    <lineage>
        <taxon>Bacteria</taxon>
        <taxon>Bacillati</taxon>
        <taxon>Bacillota</taxon>
        <taxon>Clostridia</taxon>
        <taxon>Lachnospirales</taxon>
        <taxon>Lachnospiraceae</taxon>
        <taxon>Blautia</taxon>
    </lineage>
</organism>
<evidence type="ECO:0000313" key="4">
    <source>
        <dbReference type="Proteomes" id="UP001644719"/>
    </source>
</evidence>
<proteinExistence type="predicted"/>
<reference evidence="3 4" key="1">
    <citation type="journal article" date="2020" name="Cell Host Microbe">
        <title>Functional and Genomic Variation between Human-Derived Isolates of Lachnospiraceae Reveals Inter- and Intra-Species Diversity.</title>
        <authorList>
            <person name="Sorbara M.T."/>
            <person name="Littmann E.R."/>
            <person name="Fontana E."/>
            <person name="Moody T.U."/>
            <person name="Kohout C.E."/>
            <person name="Gjonbalaj M."/>
            <person name="Eaton V."/>
            <person name="Seok R."/>
            <person name="Leiner I.M."/>
            <person name="Pamer E.G."/>
        </authorList>
    </citation>
    <scope>NUCLEOTIDE SEQUENCE [LARGE SCALE GENOMIC DNA]</scope>
    <source>
        <strain evidence="3 4">MSK.17.74</strain>
    </source>
</reference>
<evidence type="ECO:0000256" key="1">
    <source>
        <dbReference type="SAM" id="MobiDB-lite"/>
    </source>
</evidence>
<dbReference type="Proteomes" id="UP001644719">
    <property type="component" value="Unassembled WGS sequence"/>
</dbReference>
<dbReference type="EMBL" id="JAAITS010000024">
    <property type="protein sequence ID" value="NSG85679.1"/>
    <property type="molecule type" value="Genomic_DNA"/>
</dbReference>
<dbReference type="Pfam" id="PF19623">
    <property type="entry name" value="DUF6128"/>
    <property type="match status" value="1"/>
</dbReference>